<reference evidence="2" key="2">
    <citation type="submission" date="2021-02" db="EMBL/GenBank/DDBJ databases">
        <title>Aspergillus puulaauensis MK2 genome sequence.</title>
        <authorList>
            <person name="Futagami T."/>
            <person name="Mori K."/>
            <person name="Kadooka C."/>
            <person name="Tanaka T."/>
        </authorList>
    </citation>
    <scope>NUCLEOTIDE SEQUENCE</scope>
    <source>
        <strain evidence="2">MK2</strain>
    </source>
</reference>
<reference evidence="2" key="1">
    <citation type="submission" date="2021-01" db="EMBL/GenBank/DDBJ databases">
        <authorList>
            <consortium name="Aspergillus puulaauensis MK2 genome sequencing consortium"/>
            <person name="Kazuki M."/>
            <person name="Futagami T."/>
        </authorList>
    </citation>
    <scope>NUCLEOTIDE SEQUENCE</scope>
    <source>
        <strain evidence="2">MK2</strain>
    </source>
</reference>
<dbReference type="OrthoDB" id="341259at2759"/>
<accession>A0A7R7XWB3</accession>
<sequence length="119" mass="13446">MKLIKDLMVRLSRDANRLNRDHRPLVAFAKESCVELPAGGKKLFMRPQCVRHTQTGGSSGSVPRAIFVFPISHGRRNPSPEPKPKAGPRRPRRDGSSSEESRVFFVWNGFEHQPDTGRQ</sequence>
<dbReference type="AlphaFoldDB" id="A0A7R7XWB3"/>
<gene>
    <name evidence="2" type="ORF">APUU_70346A</name>
</gene>
<dbReference type="Proteomes" id="UP000654913">
    <property type="component" value="Chromosome 7"/>
</dbReference>
<evidence type="ECO:0000313" key="3">
    <source>
        <dbReference type="Proteomes" id="UP000654913"/>
    </source>
</evidence>
<feature type="compositionally biased region" description="Basic and acidic residues" evidence="1">
    <location>
        <begin position="93"/>
        <end position="102"/>
    </location>
</feature>
<evidence type="ECO:0000256" key="1">
    <source>
        <dbReference type="SAM" id="MobiDB-lite"/>
    </source>
</evidence>
<keyword evidence="3" id="KW-1185">Reference proteome</keyword>
<dbReference type="RefSeq" id="XP_041560962.1">
    <property type="nucleotide sequence ID" value="XM_041695208.1"/>
</dbReference>
<dbReference type="GeneID" id="64978773"/>
<dbReference type="KEGG" id="apuu:APUU_70346A"/>
<evidence type="ECO:0000313" key="2">
    <source>
        <dbReference type="EMBL" id="BCS28776.1"/>
    </source>
</evidence>
<proteinExistence type="predicted"/>
<protein>
    <submittedName>
        <fullName evidence="2">Uncharacterized protein</fullName>
    </submittedName>
</protein>
<organism evidence="2 3">
    <name type="scientific">Aspergillus puulaauensis</name>
    <dbReference type="NCBI Taxonomy" id="1220207"/>
    <lineage>
        <taxon>Eukaryota</taxon>
        <taxon>Fungi</taxon>
        <taxon>Dikarya</taxon>
        <taxon>Ascomycota</taxon>
        <taxon>Pezizomycotina</taxon>
        <taxon>Eurotiomycetes</taxon>
        <taxon>Eurotiomycetidae</taxon>
        <taxon>Eurotiales</taxon>
        <taxon>Aspergillaceae</taxon>
        <taxon>Aspergillus</taxon>
    </lineage>
</organism>
<name>A0A7R7XWB3_9EURO</name>
<feature type="region of interest" description="Disordered" evidence="1">
    <location>
        <begin position="69"/>
        <end position="119"/>
    </location>
</feature>
<dbReference type="EMBL" id="AP024449">
    <property type="protein sequence ID" value="BCS28776.1"/>
    <property type="molecule type" value="Genomic_DNA"/>
</dbReference>